<keyword evidence="2" id="KW-1185">Reference proteome</keyword>
<organism evidence="1 2">
    <name type="scientific">Zizania palustris</name>
    <name type="common">Northern wild rice</name>
    <dbReference type="NCBI Taxonomy" id="103762"/>
    <lineage>
        <taxon>Eukaryota</taxon>
        <taxon>Viridiplantae</taxon>
        <taxon>Streptophyta</taxon>
        <taxon>Embryophyta</taxon>
        <taxon>Tracheophyta</taxon>
        <taxon>Spermatophyta</taxon>
        <taxon>Magnoliopsida</taxon>
        <taxon>Liliopsida</taxon>
        <taxon>Poales</taxon>
        <taxon>Poaceae</taxon>
        <taxon>BOP clade</taxon>
        <taxon>Oryzoideae</taxon>
        <taxon>Oryzeae</taxon>
        <taxon>Zizaniinae</taxon>
        <taxon>Zizania</taxon>
    </lineage>
</organism>
<reference evidence="1" key="2">
    <citation type="submission" date="2021-02" db="EMBL/GenBank/DDBJ databases">
        <authorList>
            <person name="Kimball J.A."/>
            <person name="Haas M.W."/>
            <person name="Macchietto M."/>
            <person name="Kono T."/>
            <person name="Duquette J."/>
            <person name="Shao M."/>
        </authorList>
    </citation>
    <scope>NUCLEOTIDE SEQUENCE</scope>
    <source>
        <tissue evidence="1">Fresh leaf tissue</tissue>
    </source>
</reference>
<dbReference type="AlphaFoldDB" id="A0A8J5W460"/>
<evidence type="ECO:0000313" key="2">
    <source>
        <dbReference type="Proteomes" id="UP000729402"/>
    </source>
</evidence>
<dbReference type="EMBL" id="JAAALK010000283">
    <property type="protein sequence ID" value="KAG8074914.1"/>
    <property type="molecule type" value="Genomic_DNA"/>
</dbReference>
<proteinExistence type="predicted"/>
<reference evidence="1" key="1">
    <citation type="journal article" date="2021" name="bioRxiv">
        <title>Whole Genome Assembly and Annotation of Northern Wild Rice, Zizania palustris L., Supports a Whole Genome Duplication in the Zizania Genus.</title>
        <authorList>
            <person name="Haas M."/>
            <person name="Kono T."/>
            <person name="Macchietto M."/>
            <person name="Millas R."/>
            <person name="McGilp L."/>
            <person name="Shao M."/>
            <person name="Duquette J."/>
            <person name="Hirsch C.N."/>
            <person name="Kimball J."/>
        </authorList>
    </citation>
    <scope>NUCLEOTIDE SEQUENCE</scope>
    <source>
        <tissue evidence="1">Fresh leaf tissue</tissue>
    </source>
</reference>
<gene>
    <name evidence="1" type="ORF">GUJ93_ZPchr0006g45666</name>
</gene>
<protein>
    <submittedName>
        <fullName evidence="1">Uncharacterized protein</fullName>
    </submittedName>
</protein>
<name>A0A8J5W460_ZIZPA</name>
<dbReference type="Proteomes" id="UP000729402">
    <property type="component" value="Unassembled WGS sequence"/>
</dbReference>
<comment type="caution">
    <text evidence="1">The sequence shown here is derived from an EMBL/GenBank/DDBJ whole genome shotgun (WGS) entry which is preliminary data.</text>
</comment>
<accession>A0A8J5W460</accession>
<sequence length="179" mass="18639">MERHSGSTARPLTRGGICLVATPQLLRARLAGACIACTGHRPALAAACCYPSVSATATGAAGDTDTYPKLDVISSLVTRHGRRCNSSSVTCVIVISSLKAAVFNLLPWCGSRAAGAGGFRRVSLCGSGVRRPNWDLVALGGNCRAVSALLLKSSFFCLWDTTLSALVAVEDTMSVLDYC</sequence>
<evidence type="ECO:0000313" key="1">
    <source>
        <dbReference type="EMBL" id="KAG8074914.1"/>
    </source>
</evidence>